<dbReference type="Pfam" id="PF01536">
    <property type="entry name" value="SAM_decarbox"/>
    <property type="match status" value="1"/>
</dbReference>
<dbReference type="PANTHER" id="PTHR11570">
    <property type="entry name" value="S-ADENOSYLMETHIONINE DECARBOXYLASE"/>
    <property type="match status" value="1"/>
</dbReference>
<protein>
    <recommendedName>
        <fullName evidence="7">Adenosylmethionine decarboxylase</fullName>
    </recommendedName>
</protein>
<dbReference type="SUPFAM" id="SSF56276">
    <property type="entry name" value="S-adenosylmethionine decarboxylase"/>
    <property type="match status" value="1"/>
</dbReference>
<comment type="catalytic activity">
    <reaction evidence="5">
        <text>S-adenosyl-L-methionine + H(+) = S-adenosyl 3-(methylsulfanyl)propylamine + CO2</text>
        <dbReference type="Rhea" id="RHEA:15981"/>
        <dbReference type="ChEBI" id="CHEBI:15378"/>
        <dbReference type="ChEBI" id="CHEBI:16526"/>
        <dbReference type="ChEBI" id="CHEBI:57443"/>
        <dbReference type="ChEBI" id="CHEBI:59789"/>
        <dbReference type="EC" id="4.1.1.50"/>
    </reaction>
</comment>
<dbReference type="GO" id="GO:0005829">
    <property type="term" value="C:cytosol"/>
    <property type="evidence" value="ECO:0007669"/>
    <property type="project" value="TreeGrafter"/>
</dbReference>
<keyword evidence="3" id="KW-0745">Spermidine biosynthesis</keyword>
<dbReference type="GO" id="GO:0006597">
    <property type="term" value="P:spermine biosynthetic process"/>
    <property type="evidence" value="ECO:0007669"/>
    <property type="project" value="TreeGrafter"/>
</dbReference>
<dbReference type="PANTHER" id="PTHR11570:SF0">
    <property type="entry name" value="S-ADENOSYLMETHIONINE DECARBOXYLASE PROENZYME"/>
    <property type="match status" value="1"/>
</dbReference>
<evidence type="ECO:0008006" key="7">
    <source>
        <dbReference type="Google" id="ProtNLM"/>
    </source>
</evidence>
<dbReference type="InterPro" id="IPR016067">
    <property type="entry name" value="S-AdoMet_deCO2ase_core"/>
</dbReference>
<dbReference type="UniPathway" id="UPA00331">
    <property type="reaction ID" value="UER00451"/>
</dbReference>
<reference evidence="6" key="1">
    <citation type="submission" date="2020-11" db="EMBL/GenBank/DDBJ databases">
        <authorList>
            <person name="Tran Van P."/>
        </authorList>
    </citation>
    <scope>NUCLEOTIDE SEQUENCE</scope>
</reference>
<dbReference type="EMBL" id="OC318358">
    <property type="protein sequence ID" value="CAD7401662.1"/>
    <property type="molecule type" value="Genomic_DNA"/>
</dbReference>
<evidence type="ECO:0000256" key="1">
    <source>
        <dbReference type="ARBA" id="ARBA00004911"/>
    </source>
</evidence>
<organism evidence="6">
    <name type="scientific">Timema cristinae</name>
    <name type="common">Walking stick</name>
    <dbReference type="NCBI Taxonomy" id="61476"/>
    <lineage>
        <taxon>Eukaryota</taxon>
        <taxon>Metazoa</taxon>
        <taxon>Ecdysozoa</taxon>
        <taxon>Arthropoda</taxon>
        <taxon>Hexapoda</taxon>
        <taxon>Insecta</taxon>
        <taxon>Pterygota</taxon>
        <taxon>Neoptera</taxon>
        <taxon>Polyneoptera</taxon>
        <taxon>Phasmatodea</taxon>
        <taxon>Timematodea</taxon>
        <taxon>Timematoidea</taxon>
        <taxon>Timematidae</taxon>
        <taxon>Timema</taxon>
    </lineage>
</organism>
<gene>
    <name evidence="6" type="ORF">TCEB3V08_LOCUS6117</name>
</gene>
<evidence type="ECO:0000256" key="5">
    <source>
        <dbReference type="ARBA" id="ARBA00048112"/>
    </source>
</evidence>
<dbReference type="AlphaFoldDB" id="A0A7R9CSC5"/>
<evidence type="ECO:0000256" key="3">
    <source>
        <dbReference type="ARBA" id="ARBA00023066"/>
    </source>
</evidence>
<keyword evidence="4" id="KW-0620">Polyamine biosynthesis</keyword>
<name>A0A7R9CSC5_TIMCR</name>
<evidence type="ECO:0000256" key="4">
    <source>
        <dbReference type="ARBA" id="ARBA00023115"/>
    </source>
</evidence>
<comment type="similarity">
    <text evidence="2">Belongs to the eukaryotic AdoMetDC family.</text>
</comment>
<comment type="pathway">
    <text evidence="1">Amine and polyamine biosynthesis; S-adenosylmethioninamine biosynthesis; S-adenosylmethioninamine from S-adenosyl-L-methionine: step 1/1.</text>
</comment>
<proteinExistence type="inferred from homology"/>
<accession>A0A7R9CSC5</accession>
<dbReference type="GO" id="GO:0008295">
    <property type="term" value="P:spermidine biosynthetic process"/>
    <property type="evidence" value="ECO:0007669"/>
    <property type="project" value="UniProtKB-KW"/>
</dbReference>
<dbReference type="Gene3D" id="3.60.90.10">
    <property type="entry name" value="S-adenosylmethionine decarboxylase"/>
    <property type="match status" value="1"/>
</dbReference>
<sequence>MFWCFSESSMFITQHRFILKTCGTTTPLQCLQPLLLLVEQYAGFDDVKYEEVYPNLHGARVENHPRYNWPGFKPRSSCHERASLLRE</sequence>
<dbReference type="InterPro" id="IPR048283">
    <property type="entry name" value="AdoMetDC-like"/>
</dbReference>
<dbReference type="GO" id="GO:0004014">
    <property type="term" value="F:adenosylmethionine decarboxylase activity"/>
    <property type="evidence" value="ECO:0007669"/>
    <property type="project" value="UniProtKB-EC"/>
</dbReference>
<evidence type="ECO:0000256" key="2">
    <source>
        <dbReference type="ARBA" id="ARBA00008466"/>
    </source>
</evidence>
<evidence type="ECO:0000313" key="6">
    <source>
        <dbReference type="EMBL" id="CAD7401662.1"/>
    </source>
</evidence>